<dbReference type="AlphaFoldDB" id="A0A9N9B751"/>
<proteinExistence type="predicted"/>
<keyword evidence="2" id="KW-1185">Reference proteome</keyword>
<organism evidence="1 2">
    <name type="scientific">Funneliformis mosseae</name>
    <name type="common">Endomycorrhizal fungus</name>
    <name type="synonym">Glomus mosseae</name>
    <dbReference type="NCBI Taxonomy" id="27381"/>
    <lineage>
        <taxon>Eukaryota</taxon>
        <taxon>Fungi</taxon>
        <taxon>Fungi incertae sedis</taxon>
        <taxon>Mucoromycota</taxon>
        <taxon>Glomeromycotina</taxon>
        <taxon>Glomeromycetes</taxon>
        <taxon>Glomerales</taxon>
        <taxon>Glomeraceae</taxon>
        <taxon>Funneliformis</taxon>
    </lineage>
</organism>
<reference evidence="1" key="1">
    <citation type="submission" date="2021-06" db="EMBL/GenBank/DDBJ databases">
        <authorList>
            <person name="Kallberg Y."/>
            <person name="Tangrot J."/>
            <person name="Rosling A."/>
        </authorList>
    </citation>
    <scope>NUCLEOTIDE SEQUENCE</scope>
    <source>
        <strain evidence="1">87-6 pot B 2015</strain>
    </source>
</reference>
<dbReference type="Proteomes" id="UP000789375">
    <property type="component" value="Unassembled WGS sequence"/>
</dbReference>
<sequence length="90" mass="10509">MTQHLFLNVKLTGLTIKFEFSQSTDERYEKHVKKNSTKKVNRLEEMNLVYGRTLVNKTNAVMLLNNNWVSKDKCNRVNNNVILVIDEKPA</sequence>
<gene>
    <name evidence="1" type="ORF">FMOSSE_LOCUS6801</name>
</gene>
<dbReference type="EMBL" id="CAJVPP010001475">
    <property type="protein sequence ID" value="CAG8557764.1"/>
    <property type="molecule type" value="Genomic_DNA"/>
</dbReference>
<evidence type="ECO:0000313" key="1">
    <source>
        <dbReference type="EMBL" id="CAG8557764.1"/>
    </source>
</evidence>
<comment type="caution">
    <text evidence="1">The sequence shown here is derived from an EMBL/GenBank/DDBJ whole genome shotgun (WGS) entry which is preliminary data.</text>
</comment>
<name>A0A9N9B751_FUNMO</name>
<accession>A0A9N9B751</accession>
<protein>
    <submittedName>
        <fullName evidence="1">9597_t:CDS:1</fullName>
    </submittedName>
</protein>
<evidence type="ECO:0000313" key="2">
    <source>
        <dbReference type="Proteomes" id="UP000789375"/>
    </source>
</evidence>